<name>A0ABV9EWX0_9SPHN</name>
<dbReference type="Gene3D" id="1.10.10.60">
    <property type="entry name" value="Homeodomain-like"/>
    <property type="match status" value="1"/>
</dbReference>
<dbReference type="PANTHER" id="PTHR30055">
    <property type="entry name" value="HTH-TYPE TRANSCRIPTIONAL REGULATOR RUTR"/>
    <property type="match status" value="1"/>
</dbReference>
<dbReference type="PROSITE" id="PS50977">
    <property type="entry name" value="HTH_TETR_2"/>
    <property type="match status" value="1"/>
</dbReference>
<keyword evidence="1 2" id="KW-0238">DNA-binding</keyword>
<keyword evidence="5" id="KW-1185">Reference proteome</keyword>
<gene>
    <name evidence="4" type="ORF">ACFO3E_00295</name>
</gene>
<comment type="caution">
    <text evidence="4">The sequence shown here is derived from an EMBL/GenBank/DDBJ whole genome shotgun (WGS) entry which is preliminary data.</text>
</comment>
<dbReference type="Pfam" id="PF00440">
    <property type="entry name" value="TetR_N"/>
    <property type="match status" value="1"/>
</dbReference>
<dbReference type="RefSeq" id="WP_082919546.1">
    <property type="nucleotide sequence ID" value="NZ_JBHSFZ010000001.1"/>
</dbReference>
<sequence>MTESTDTPLMSRREARRRDRRGAIIAVARRSFLENGYAATTMSSIAADLGGSKGTLWSYFPSKEELFAAVLRDATETYHASLIQLLDPRGELEPTLLRFSHDLLRKVTSPEAIALHRLVAAEASRFPEMGAIFLELAPLHTRNLLARFLEGWMERGQLRRTDPQLAARTLVVLTLSGCHQQMIWGNSEPPTAEQIQTDVAFAVDCFLRAYAPDGEARPQASAH</sequence>
<dbReference type="InterPro" id="IPR001647">
    <property type="entry name" value="HTH_TetR"/>
</dbReference>
<dbReference type="SUPFAM" id="SSF48498">
    <property type="entry name" value="Tetracyclin repressor-like, C-terminal domain"/>
    <property type="match status" value="1"/>
</dbReference>
<proteinExistence type="predicted"/>
<dbReference type="InterPro" id="IPR039536">
    <property type="entry name" value="TetR_C_Proteobacteria"/>
</dbReference>
<evidence type="ECO:0000256" key="1">
    <source>
        <dbReference type="ARBA" id="ARBA00023125"/>
    </source>
</evidence>
<dbReference type="PANTHER" id="PTHR30055:SF119">
    <property type="entry name" value="NALC"/>
    <property type="match status" value="1"/>
</dbReference>
<dbReference type="Gene3D" id="1.10.357.10">
    <property type="entry name" value="Tetracycline Repressor, domain 2"/>
    <property type="match status" value="1"/>
</dbReference>
<dbReference type="EMBL" id="JBHSFZ010000001">
    <property type="protein sequence ID" value="MFC4592634.1"/>
    <property type="molecule type" value="Genomic_DNA"/>
</dbReference>
<dbReference type="InterPro" id="IPR050109">
    <property type="entry name" value="HTH-type_TetR-like_transc_reg"/>
</dbReference>
<dbReference type="Proteomes" id="UP001595957">
    <property type="component" value="Unassembled WGS sequence"/>
</dbReference>
<dbReference type="Pfam" id="PF14246">
    <property type="entry name" value="TetR_C_7"/>
    <property type="match status" value="1"/>
</dbReference>
<evidence type="ECO:0000313" key="4">
    <source>
        <dbReference type="EMBL" id="MFC4592634.1"/>
    </source>
</evidence>
<reference evidence="5" key="1">
    <citation type="journal article" date="2019" name="Int. J. Syst. Evol. Microbiol.">
        <title>The Global Catalogue of Microorganisms (GCM) 10K type strain sequencing project: providing services to taxonomists for standard genome sequencing and annotation.</title>
        <authorList>
            <consortium name="The Broad Institute Genomics Platform"/>
            <consortium name="The Broad Institute Genome Sequencing Center for Infectious Disease"/>
            <person name="Wu L."/>
            <person name="Ma J."/>
        </authorList>
    </citation>
    <scope>NUCLEOTIDE SEQUENCE [LARGE SCALE GENOMIC DNA]</scope>
    <source>
        <strain evidence="5">NBRC 103632</strain>
    </source>
</reference>
<dbReference type="SUPFAM" id="SSF46689">
    <property type="entry name" value="Homeodomain-like"/>
    <property type="match status" value="1"/>
</dbReference>
<evidence type="ECO:0000313" key="5">
    <source>
        <dbReference type="Proteomes" id="UP001595957"/>
    </source>
</evidence>
<feature type="DNA-binding region" description="H-T-H motif" evidence="2">
    <location>
        <begin position="41"/>
        <end position="60"/>
    </location>
</feature>
<dbReference type="PRINTS" id="PR00455">
    <property type="entry name" value="HTHTETR"/>
</dbReference>
<feature type="domain" description="HTH tetR-type" evidence="3">
    <location>
        <begin position="18"/>
        <end position="78"/>
    </location>
</feature>
<protein>
    <submittedName>
        <fullName evidence="4">TetR/AcrR family transcriptional regulator</fullName>
    </submittedName>
</protein>
<organism evidence="4 5">
    <name type="scientific">Sphingobium tyrosinilyticum</name>
    <dbReference type="NCBI Taxonomy" id="2715436"/>
    <lineage>
        <taxon>Bacteria</taxon>
        <taxon>Pseudomonadati</taxon>
        <taxon>Pseudomonadota</taxon>
        <taxon>Alphaproteobacteria</taxon>
        <taxon>Sphingomonadales</taxon>
        <taxon>Sphingomonadaceae</taxon>
        <taxon>Sphingobium</taxon>
    </lineage>
</organism>
<dbReference type="InterPro" id="IPR009057">
    <property type="entry name" value="Homeodomain-like_sf"/>
</dbReference>
<evidence type="ECO:0000256" key="2">
    <source>
        <dbReference type="PROSITE-ProRule" id="PRU00335"/>
    </source>
</evidence>
<evidence type="ECO:0000259" key="3">
    <source>
        <dbReference type="PROSITE" id="PS50977"/>
    </source>
</evidence>
<dbReference type="InterPro" id="IPR036271">
    <property type="entry name" value="Tet_transcr_reg_TetR-rel_C_sf"/>
</dbReference>
<accession>A0ABV9EWX0</accession>